<keyword evidence="4" id="KW-0999">Mitochondrion inner membrane</keyword>
<dbReference type="Pfam" id="PF03656">
    <property type="entry name" value="Pam16"/>
    <property type="match status" value="1"/>
</dbReference>
<evidence type="ECO:0000256" key="2">
    <source>
        <dbReference type="ARBA" id="ARBA00008817"/>
    </source>
</evidence>
<evidence type="ECO:0000256" key="8">
    <source>
        <dbReference type="ARBA" id="ARBA00023136"/>
    </source>
</evidence>
<organism evidence="10">
    <name type="scientific">Tetraselmis sp. GSL018</name>
    <dbReference type="NCBI Taxonomy" id="582737"/>
    <lineage>
        <taxon>Eukaryota</taxon>
        <taxon>Viridiplantae</taxon>
        <taxon>Chlorophyta</taxon>
        <taxon>core chlorophytes</taxon>
        <taxon>Chlorodendrophyceae</taxon>
        <taxon>Chlorodendrales</taxon>
        <taxon>Chlorodendraceae</taxon>
        <taxon>Tetraselmis</taxon>
    </lineage>
</organism>
<dbReference type="EMBL" id="GBEZ01008013">
    <property type="protein sequence ID" value="JAC77490.1"/>
    <property type="molecule type" value="Transcribed_RNA"/>
</dbReference>
<evidence type="ECO:0000256" key="4">
    <source>
        <dbReference type="ARBA" id="ARBA00022792"/>
    </source>
</evidence>
<dbReference type="InterPro" id="IPR036869">
    <property type="entry name" value="J_dom_sf"/>
</dbReference>
<dbReference type="InterPro" id="IPR005341">
    <property type="entry name" value="Tim16"/>
</dbReference>
<reference evidence="10" key="1">
    <citation type="submission" date="2014-05" db="EMBL/GenBank/DDBJ databases">
        <title>The transcriptome of the halophilic microalga Tetraselmis sp. GSL018 isolated from the Great Salt Lake, Utah.</title>
        <authorList>
            <person name="Jinkerson R.E."/>
            <person name="D'Adamo S."/>
            <person name="Posewitz M.C."/>
        </authorList>
    </citation>
    <scope>NUCLEOTIDE SEQUENCE</scope>
    <source>
        <strain evidence="10">GSL018</strain>
    </source>
</reference>
<gene>
    <name evidence="10" type="primary">PAM16</name>
    <name evidence="10" type="ORF">TSPGSL018_17548</name>
</gene>
<evidence type="ECO:0000256" key="5">
    <source>
        <dbReference type="ARBA" id="ARBA00022927"/>
    </source>
</evidence>
<comment type="similarity">
    <text evidence="2">Belongs to the TIM16/PAM16 family.</text>
</comment>
<protein>
    <submittedName>
        <fullName evidence="10">Mitochondrial import inner membrane translocase subunit TIM16</fullName>
    </submittedName>
</protein>
<proteinExistence type="inferred from homology"/>
<feature type="signal peptide" evidence="9">
    <location>
        <begin position="1"/>
        <end position="24"/>
    </location>
</feature>
<evidence type="ECO:0000256" key="3">
    <source>
        <dbReference type="ARBA" id="ARBA00022448"/>
    </source>
</evidence>
<dbReference type="Gene3D" id="1.10.287.110">
    <property type="entry name" value="DnaJ domain"/>
    <property type="match status" value="1"/>
</dbReference>
<dbReference type="FunFam" id="1.10.287.110:FF:000006">
    <property type="entry name" value="Import inner membrane translocase subunit TIM16"/>
    <property type="match status" value="1"/>
</dbReference>
<feature type="chain" id="PRO_5030002231" evidence="9">
    <location>
        <begin position="25"/>
        <end position="118"/>
    </location>
</feature>
<keyword evidence="8" id="KW-0472">Membrane</keyword>
<dbReference type="PANTHER" id="PTHR12388:SF0">
    <property type="entry name" value="MITOCHONDRIAL IMPORT INNER MEMBRANE TRANSLOCASE SUBUNIT TIM16"/>
    <property type="match status" value="1"/>
</dbReference>
<keyword evidence="9" id="KW-0732">Signal</keyword>
<evidence type="ECO:0000256" key="9">
    <source>
        <dbReference type="SAM" id="SignalP"/>
    </source>
</evidence>
<name>A0A061S3L1_9CHLO</name>
<comment type="subcellular location">
    <subcellularLocation>
        <location evidence="1">Mitochondrion inner membrane</location>
        <topology evidence="1">Peripheral membrane protein</topology>
    </subcellularLocation>
</comment>
<keyword evidence="7" id="KW-0496">Mitochondrion</keyword>
<evidence type="ECO:0000313" key="10">
    <source>
        <dbReference type="EMBL" id="JAC77490.1"/>
    </source>
</evidence>
<evidence type="ECO:0000256" key="6">
    <source>
        <dbReference type="ARBA" id="ARBA00023010"/>
    </source>
</evidence>
<dbReference type="GO" id="GO:0030150">
    <property type="term" value="P:protein import into mitochondrial matrix"/>
    <property type="evidence" value="ECO:0007669"/>
    <property type="project" value="InterPro"/>
</dbReference>
<evidence type="ECO:0000256" key="1">
    <source>
        <dbReference type="ARBA" id="ARBA00004637"/>
    </source>
</evidence>
<dbReference type="PANTHER" id="PTHR12388">
    <property type="entry name" value="MITOCHONDRIA ASSOCIATED GRANULOCYTE MACROPHAGE CSF SIGNALING MOLECULE"/>
    <property type="match status" value="1"/>
</dbReference>
<evidence type="ECO:0000256" key="7">
    <source>
        <dbReference type="ARBA" id="ARBA00023128"/>
    </source>
</evidence>
<dbReference type="AlphaFoldDB" id="A0A061S3L1"/>
<keyword evidence="3" id="KW-0813">Transport</keyword>
<keyword evidence="6" id="KW-0811">Translocation</keyword>
<dbReference type="GO" id="GO:0005744">
    <property type="term" value="C:TIM23 mitochondrial import inner membrane translocase complex"/>
    <property type="evidence" value="ECO:0007669"/>
    <property type="project" value="InterPro"/>
</dbReference>
<keyword evidence="5" id="KW-0653">Protein transport</keyword>
<sequence>MAAKIIANLIIAGAGVLVRAGAQAYRQAIINGQRAGMTPESLRQAATKHKMSVSEAQKILGVESGATLGEIRERFERLFEVNEKQGTFYLQSKVYRAKERLEAELRAREEDAESAGKG</sequence>
<accession>A0A061S3L1</accession>